<proteinExistence type="predicted"/>
<name>A0A4S4A9R3_9RHOO</name>
<dbReference type="NCBIfam" id="TIGR00229">
    <property type="entry name" value="sensory_box"/>
    <property type="match status" value="1"/>
</dbReference>
<dbReference type="SMART" id="SM00086">
    <property type="entry name" value="PAC"/>
    <property type="match status" value="1"/>
</dbReference>
<dbReference type="EMBL" id="SSOD01000023">
    <property type="protein sequence ID" value="THF55590.1"/>
    <property type="molecule type" value="Genomic_DNA"/>
</dbReference>
<dbReference type="InterPro" id="IPR000160">
    <property type="entry name" value="GGDEF_dom"/>
</dbReference>
<dbReference type="PANTHER" id="PTHR44757:SF2">
    <property type="entry name" value="BIOFILM ARCHITECTURE MAINTENANCE PROTEIN MBAA"/>
    <property type="match status" value="1"/>
</dbReference>
<keyword evidence="1" id="KW-1133">Transmembrane helix</keyword>
<protein>
    <submittedName>
        <fullName evidence="5">Diguanylate cyclase</fullName>
    </submittedName>
</protein>
<dbReference type="CDD" id="cd12915">
    <property type="entry name" value="PDC2_DGC_like"/>
    <property type="match status" value="1"/>
</dbReference>
<organism evidence="5 6">
    <name type="scientific">Pseudothauera rhizosphaerae</name>
    <dbReference type="NCBI Taxonomy" id="2565932"/>
    <lineage>
        <taxon>Bacteria</taxon>
        <taxon>Pseudomonadati</taxon>
        <taxon>Pseudomonadota</taxon>
        <taxon>Betaproteobacteria</taxon>
        <taxon>Rhodocyclales</taxon>
        <taxon>Zoogloeaceae</taxon>
        <taxon>Pseudothauera</taxon>
    </lineage>
</organism>
<dbReference type="SUPFAM" id="SSF55073">
    <property type="entry name" value="Nucleotide cyclase"/>
    <property type="match status" value="1"/>
</dbReference>
<gene>
    <name evidence="5" type="ORF">E6O51_20395</name>
</gene>
<dbReference type="InterPro" id="IPR029787">
    <property type="entry name" value="Nucleotide_cyclase"/>
</dbReference>
<dbReference type="Gene3D" id="3.30.450.20">
    <property type="entry name" value="PAS domain"/>
    <property type="match status" value="5"/>
</dbReference>
<dbReference type="SMART" id="SM00091">
    <property type="entry name" value="PAS"/>
    <property type="match status" value="3"/>
</dbReference>
<dbReference type="PROSITE" id="PS50112">
    <property type="entry name" value="PAS"/>
    <property type="match status" value="1"/>
</dbReference>
<reference evidence="5 6" key="1">
    <citation type="submission" date="2019-04" db="EMBL/GenBank/DDBJ databases">
        <title>Azoarcus rhizosphaerae sp. nov. isolated from rhizosphere of Ficus religiosa.</title>
        <authorList>
            <person name="Lin S.-Y."/>
            <person name="Hameed A."/>
            <person name="Hsu Y.-H."/>
            <person name="Young C.-C."/>
        </authorList>
    </citation>
    <scope>NUCLEOTIDE SEQUENCE [LARGE SCALE GENOMIC DNA]</scope>
    <source>
        <strain evidence="5 6">CC-YHH848</strain>
    </source>
</reference>
<accession>A0A4S4A9R3</accession>
<comment type="caution">
    <text evidence="5">The sequence shown here is derived from an EMBL/GenBank/DDBJ whole genome shotgun (WGS) entry which is preliminary data.</text>
</comment>
<dbReference type="Gene3D" id="3.30.70.270">
    <property type="match status" value="1"/>
</dbReference>
<evidence type="ECO:0000313" key="6">
    <source>
        <dbReference type="Proteomes" id="UP000307956"/>
    </source>
</evidence>
<dbReference type="InterPro" id="IPR000700">
    <property type="entry name" value="PAS-assoc_C"/>
</dbReference>
<dbReference type="SUPFAM" id="SSF55785">
    <property type="entry name" value="PYP-like sensor domain (PAS domain)"/>
    <property type="match status" value="3"/>
</dbReference>
<feature type="transmembrane region" description="Helical" evidence="1">
    <location>
        <begin position="310"/>
        <end position="329"/>
    </location>
</feature>
<dbReference type="NCBIfam" id="TIGR00254">
    <property type="entry name" value="GGDEF"/>
    <property type="match status" value="1"/>
</dbReference>
<dbReference type="Pfam" id="PF00990">
    <property type="entry name" value="GGDEF"/>
    <property type="match status" value="1"/>
</dbReference>
<dbReference type="InterPro" id="IPR000014">
    <property type="entry name" value="PAS"/>
</dbReference>
<feature type="domain" description="GGDEF" evidence="4">
    <location>
        <begin position="746"/>
        <end position="876"/>
    </location>
</feature>
<dbReference type="OrthoDB" id="9813903at2"/>
<dbReference type="InterPro" id="IPR013655">
    <property type="entry name" value="PAS_fold_3"/>
</dbReference>
<dbReference type="Proteomes" id="UP000307956">
    <property type="component" value="Unassembled WGS sequence"/>
</dbReference>
<dbReference type="PROSITE" id="PS50113">
    <property type="entry name" value="PAC"/>
    <property type="match status" value="1"/>
</dbReference>
<dbReference type="PANTHER" id="PTHR44757">
    <property type="entry name" value="DIGUANYLATE CYCLASE DGCP"/>
    <property type="match status" value="1"/>
</dbReference>
<dbReference type="CDD" id="cd00130">
    <property type="entry name" value="PAS"/>
    <property type="match status" value="1"/>
</dbReference>
<dbReference type="CDD" id="cd01949">
    <property type="entry name" value="GGDEF"/>
    <property type="match status" value="1"/>
</dbReference>
<feature type="domain" description="PAC" evidence="3">
    <location>
        <begin position="415"/>
        <end position="468"/>
    </location>
</feature>
<feature type="transmembrane region" description="Helical" evidence="1">
    <location>
        <begin position="26"/>
        <end position="43"/>
    </location>
</feature>
<keyword evidence="6" id="KW-1185">Reference proteome</keyword>
<sequence length="878" mass="97576">MTTPPRLPPGHAPAGPLSKLSRRSRIALLGVALACVLYLGLLVQSWQNRLAYVEEQTRLRATQTSATLSVQVGTLVAGLEHLARSLASEYANYPERYFALSVRTALGTFPPGSISHIRVLDDQGHTVFSSRPTPASSPQPSIAIADREQFRAHANGGQAEFLIGRPALDWESGKWVIELSYPIRRTDGRFAGVMLLSISPDYISGYFREVFAAESDVAMLLRNDGSFLARSWLQAEVLDKQLPPEDPFRAEPEARSGERLIVSPVDGIERYYAWHRVMEYPLVAVVGLDRERALATPRVQTRNSLIRNSLGLAIILATSVWIALLFARLRADQELLAANEERLELALEGGKLGSWDRDIASGRIVFDERWCGMLGYRPEELEPSLDTIRRLAHPDDWPRVQAALDRHFRGETEILEIEHRARHRDGHWVWVDVRGRITHRAPDGKPLRMSGTQVDLTERVTATHLRRALLDNNSAEIILTAPDRTIRFSNQRAIDTFSPDGEPLDGRSIRIIHRDDKAYEAFAVNYTPLRAHGSIHAEHLLKNARNELRWYDFYGALLDPGQPEGDVIWTMIDVTSRHRAEEALAAAHVRLTKIIERFPGGVLVEDEAGRVVVANQTLCDLLASAPIHAATLIGHDHARLRRALTREVLDVVLADDRLPPPPDRSGRTHETVLSDGRSIRTTLLPVLHGEDDIGRLWIVHDVTERRRHEQTLERLATTDALTGLENRRSFMARLEAELTRIAHGGPGGALIMVDLDHFKRVNDTHGHAAGDAVLVHLAHLLRQALRREDIAGRLGGEEFAVLLPDTDPAGAAILAERLRAMLEESSIETGSATIRITMSAGLAPLEGTGPAILERADAALYRAKNEGRNRVVSAVDHA</sequence>
<dbReference type="PROSITE" id="PS50887">
    <property type="entry name" value="GGDEF"/>
    <property type="match status" value="1"/>
</dbReference>
<evidence type="ECO:0000259" key="2">
    <source>
        <dbReference type="PROSITE" id="PS50112"/>
    </source>
</evidence>
<dbReference type="GO" id="GO:0003824">
    <property type="term" value="F:catalytic activity"/>
    <property type="evidence" value="ECO:0007669"/>
    <property type="project" value="UniProtKB-ARBA"/>
</dbReference>
<dbReference type="InterPro" id="IPR001610">
    <property type="entry name" value="PAC"/>
</dbReference>
<evidence type="ECO:0000259" key="3">
    <source>
        <dbReference type="PROSITE" id="PS50113"/>
    </source>
</evidence>
<dbReference type="CDD" id="cd12914">
    <property type="entry name" value="PDC1_DGC_like"/>
    <property type="match status" value="1"/>
</dbReference>
<feature type="domain" description="PAS" evidence="2">
    <location>
        <begin position="339"/>
        <end position="411"/>
    </location>
</feature>
<dbReference type="SMART" id="SM00267">
    <property type="entry name" value="GGDEF"/>
    <property type="match status" value="1"/>
</dbReference>
<evidence type="ECO:0000256" key="1">
    <source>
        <dbReference type="SAM" id="Phobius"/>
    </source>
</evidence>
<dbReference type="InterPro" id="IPR052155">
    <property type="entry name" value="Biofilm_reg_signaling"/>
</dbReference>
<dbReference type="Pfam" id="PF08447">
    <property type="entry name" value="PAS_3"/>
    <property type="match status" value="1"/>
</dbReference>
<dbReference type="InterPro" id="IPR035965">
    <property type="entry name" value="PAS-like_dom_sf"/>
</dbReference>
<evidence type="ECO:0000313" key="5">
    <source>
        <dbReference type="EMBL" id="THF55590.1"/>
    </source>
</evidence>
<keyword evidence="1" id="KW-0812">Transmembrane</keyword>
<dbReference type="InterPro" id="IPR043128">
    <property type="entry name" value="Rev_trsase/Diguanyl_cyclase"/>
</dbReference>
<dbReference type="FunFam" id="3.30.70.270:FF:000001">
    <property type="entry name" value="Diguanylate cyclase domain protein"/>
    <property type="match status" value="1"/>
</dbReference>
<dbReference type="RefSeq" id="WP_136386870.1">
    <property type="nucleotide sequence ID" value="NZ_SSOD01000023.1"/>
</dbReference>
<evidence type="ECO:0000259" key="4">
    <source>
        <dbReference type="PROSITE" id="PS50887"/>
    </source>
</evidence>
<keyword evidence="1" id="KW-0472">Membrane</keyword>
<dbReference type="AlphaFoldDB" id="A0A4S4A9R3"/>